<evidence type="ECO:0000313" key="1">
    <source>
        <dbReference type="EMBL" id="KAH7915505.1"/>
    </source>
</evidence>
<organism evidence="1 2">
    <name type="scientific">Hygrophoropsis aurantiaca</name>
    <dbReference type="NCBI Taxonomy" id="72124"/>
    <lineage>
        <taxon>Eukaryota</taxon>
        <taxon>Fungi</taxon>
        <taxon>Dikarya</taxon>
        <taxon>Basidiomycota</taxon>
        <taxon>Agaricomycotina</taxon>
        <taxon>Agaricomycetes</taxon>
        <taxon>Agaricomycetidae</taxon>
        <taxon>Boletales</taxon>
        <taxon>Coniophorineae</taxon>
        <taxon>Hygrophoropsidaceae</taxon>
        <taxon>Hygrophoropsis</taxon>
    </lineage>
</organism>
<accession>A0ACB8AQC0</accession>
<proteinExistence type="predicted"/>
<keyword evidence="2" id="KW-1185">Reference proteome</keyword>
<comment type="caution">
    <text evidence="1">The sequence shown here is derived from an EMBL/GenBank/DDBJ whole genome shotgun (WGS) entry which is preliminary data.</text>
</comment>
<reference evidence="1" key="1">
    <citation type="journal article" date="2021" name="New Phytol.">
        <title>Evolutionary innovations through gain and loss of genes in the ectomycorrhizal Boletales.</title>
        <authorList>
            <person name="Wu G."/>
            <person name="Miyauchi S."/>
            <person name="Morin E."/>
            <person name="Kuo A."/>
            <person name="Drula E."/>
            <person name="Varga T."/>
            <person name="Kohler A."/>
            <person name="Feng B."/>
            <person name="Cao Y."/>
            <person name="Lipzen A."/>
            <person name="Daum C."/>
            <person name="Hundley H."/>
            <person name="Pangilinan J."/>
            <person name="Johnson J."/>
            <person name="Barry K."/>
            <person name="LaButti K."/>
            <person name="Ng V."/>
            <person name="Ahrendt S."/>
            <person name="Min B."/>
            <person name="Choi I.G."/>
            <person name="Park H."/>
            <person name="Plett J.M."/>
            <person name="Magnuson J."/>
            <person name="Spatafora J.W."/>
            <person name="Nagy L.G."/>
            <person name="Henrissat B."/>
            <person name="Grigoriev I.V."/>
            <person name="Yang Z.L."/>
            <person name="Xu J."/>
            <person name="Martin F.M."/>
        </authorList>
    </citation>
    <scope>NUCLEOTIDE SEQUENCE</scope>
    <source>
        <strain evidence="1">ATCC 28755</strain>
    </source>
</reference>
<protein>
    <submittedName>
        <fullName evidence="1">Uncharacterized protein</fullName>
    </submittedName>
</protein>
<gene>
    <name evidence="1" type="ORF">BJ138DRAFT_1187914</name>
</gene>
<name>A0ACB8AQC0_9AGAM</name>
<sequence>MSSSSCSPSSSAVTIPIPGKSILKRPPPVQTGFLTRIKGFLPAPSPAPSNDEIKPLKRAHFILPQLATVYPISSLNPPSTPTLKDEKRTIEDREAQRRKRIVRGNSIGPNETEEWWNLEKVESFYRECCASREEEPDAVISAAFKRASSSNPRSVDLSGAQLTPTSVAILSDVLTIEWGLRKLTLRECDLDDTKLKPLLHALLIPGTLVYLSVASNKRIKAPGFRLIGAYASRAKTLQFLDLTQTNLDKKSVEYIAASLATAPDSGLISLRLDDCNLKPAALEALSRVVRTSSLRNISLRHNRITATGAVALALMIRDYPDVVPGTPTSSGAPQSPSTNFFSPPPSPMTPTINLPSSIPPARAGPVLPPPRHPSAVGPQTTYTPYIPRARRGANPPPNPLSATGQPVPIITSNSQGGVTTRHPAPGTGGDGHNPHTNGSAARHTQGPSAALLDKVRALDTLPRLGALRTLDLRGNDLRTGITYIAQVLKRNRTLKVLNLSENKLDVSCLVSIAEALKYNLSLETLDLSRNPCSGPGLEGIQSLRTAFTLNTALKRLFLSSTQLTSTGAIALAEFLPESTSLLHLDLTVNTLDIAGVMALSGGLKANHTMRCLDLNIPPDDEEFARMCRDILNTCVRNTEEAERAAHMPDGSHTVPSGKGLGKGIWGMIEESELAKSIRQGTAFKSEGDIVTRAKSILEQIQELLQPISSASSISMTSPPISKTRSADSSGLSTPTVVEAPDPGKSSEELSQKAKAIVDELSAQLGTTTDGAALEELLGLCDQLNAGIAQLSAKVPNKFLLHGLGLKIDSALGAPVNPNVGVNGNGHVVYASPIQSLGDVSQRGDDEIGHEEEVPMTPRVDKGKARAEPEPEEPEKVLSPTFLIDSEDEDEDDHRFLEEVGGPGEVGMPSPTDRSRIWVEEEGEVFRKGTVLLGPEEMEGEYAGEDLRRELLDAMVERPPPRGFIDEFGMEIVVQSPGVVDPSIPASSPLSPTTTTTDEQPKPAPRPYVSRSRSSSSNGQYDSPTLSTATLPSSPLSGARSPISPSAVKSPTSPSVLSPHPQRSWSSPPSASDEV</sequence>
<evidence type="ECO:0000313" key="2">
    <source>
        <dbReference type="Proteomes" id="UP000790377"/>
    </source>
</evidence>
<dbReference type="EMBL" id="MU267599">
    <property type="protein sequence ID" value="KAH7915505.1"/>
    <property type="molecule type" value="Genomic_DNA"/>
</dbReference>
<dbReference type="Proteomes" id="UP000790377">
    <property type="component" value="Unassembled WGS sequence"/>
</dbReference>